<evidence type="ECO:0000313" key="2">
    <source>
        <dbReference type="Proteomes" id="UP001157974"/>
    </source>
</evidence>
<protein>
    <submittedName>
        <fullName evidence="1">Uncharacterized protein</fullName>
    </submittedName>
</protein>
<evidence type="ECO:0000313" key="1">
    <source>
        <dbReference type="EMBL" id="KAJ8901204.1"/>
    </source>
</evidence>
<dbReference type="Proteomes" id="UP001157974">
    <property type="component" value="Unassembled WGS sequence"/>
</dbReference>
<accession>A0AAV8UFE4</accession>
<dbReference type="EMBL" id="JAMWBK010000011">
    <property type="protein sequence ID" value="KAJ8901204.1"/>
    <property type="molecule type" value="Genomic_DNA"/>
</dbReference>
<reference evidence="1 2" key="1">
    <citation type="journal article" date="2023" name="Nat. Commun.">
        <title>Origin of minicircular mitochondrial genomes in red algae.</title>
        <authorList>
            <person name="Lee Y."/>
            <person name="Cho C.H."/>
            <person name="Lee Y.M."/>
            <person name="Park S.I."/>
            <person name="Yang J.H."/>
            <person name="West J.A."/>
            <person name="Bhattacharya D."/>
            <person name="Yoon H.S."/>
        </authorList>
    </citation>
    <scope>NUCLEOTIDE SEQUENCE [LARGE SCALE GENOMIC DNA]</scope>
    <source>
        <strain evidence="1 2">CCMP1338</strain>
        <tissue evidence="1">Whole cell</tissue>
    </source>
</reference>
<keyword evidence="2" id="KW-1185">Reference proteome</keyword>
<proteinExistence type="predicted"/>
<gene>
    <name evidence="1" type="ORF">NDN08_007053</name>
</gene>
<dbReference type="AlphaFoldDB" id="A0AAV8UFE4"/>
<sequence>MDTMSRIGWAIEKRNTVPRVLGFTLRGVCSAHVQEDKREEVLLRQVGRALQLEKKTRLKAQAIAAVARVGRSSVVIAAGPGKENYALSMAICAIAPSAAEVVLLHKLFVHLVVTLVEAAVEVDL</sequence>
<comment type="caution">
    <text evidence="1">The sequence shown here is derived from an EMBL/GenBank/DDBJ whole genome shotgun (WGS) entry which is preliminary data.</text>
</comment>
<organism evidence="1 2">
    <name type="scientific">Rhodosorus marinus</name>
    <dbReference type="NCBI Taxonomy" id="101924"/>
    <lineage>
        <taxon>Eukaryota</taxon>
        <taxon>Rhodophyta</taxon>
        <taxon>Stylonematophyceae</taxon>
        <taxon>Stylonematales</taxon>
        <taxon>Stylonemataceae</taxon>
        <taxon>Rhodosorus</taxon>
    </lineage>
</organism>
<name>A0AAV8UFE4_9RHOD</name>